<comment type="similarity">
    <text evidence="1">Belongs to the helicase family. UvrD subfamily.</text>
</comment>
<dbReference type="Pfam" id="PF13361">
    <property type="entry name" value="UvrD_C"/>
    <property type="match status" value="2"/>
</dbReference>
<evidence type="ECO:0000313" key="16">
    <source>
        <dbReference type="Proteomes" id="UP000824024"/>
    </source>
</evidence>
<evidence type="ECO:0000256" key="9">
    <source>
        <dbReference type="ARBA" id="ARBA00034808"/>
    </source>
</evidence>
<dbReference type="GO" id="GO:0005524">
    <property type="term" value="F:ATP binding"/>
    <property type="evidence" value="ECO:0007669"/>
    <property type="project" value="UniProtKB-UniRule"/>
</dbReference>
<feature type="compositionally biased region" description="Basic and acidic residues" evidence="12">
    <location>
        <begin position="452"/>
        <end position="465"/>
    </location>
</feature>
<feature type="domain" description="UvrD-like helicase C-terminal" evidence="14">
    <location>
        <begin position="730"/>
        <end position="973"/>
    </location>
</feature>
<feature type="region of interest" description="Disordered" evidence="12">
    <location>
        <begin position="430"/>
        <end position="474"/>
    </location>
</feature>
<feature type="compositionally biased region" description="Basic and acidic residues" evidence="12">
    <location>
        <begin position="433"/>
        <end position="444"/>
    </location>
</feature>
<dbReference type="GO" id="GO:0043138">
    <property type="term" value="F:3'-5' DNA helicase activity"/>
    <property type="evidence" value="ECO:0007669"/>
    <property type="project" value="UniProtKB-EC"/>
</dbReference>
<keyword evidence="3 11" id="KW-0378">Hydrolase</keyword>
<evidence type="ECO:0000256" key="7">
    <source>
        <dbReference type="ARBA" id="ARBA00023235"/>
    </source>
</evidence>
<feature type="domain" description="UvrD-like helicase ATP-binding" evidence="13">
    <location>
        <begin position="469"/>
        <end position="729"/>
    </location>
</feature>
<dbReference type="PANTHER" id="PTHR11070:SF2">
    <property type="entry name" value="ATP-DEPENDENT DNA HELICASE SRS2"/>
    <property type="match status" value="1"/>
</dbReference>
<proteinExistence type="inferred from homology"/>
<gene>
    <name evidence="15" type="ORF">IAA08_10880</name>
</gene>
<keyword evidence="2 11" id="KW-0547">Nucleotide-binding</keyword>
<name>A0A9D2D4R4_9FIRM</name>
<reference evidence="15" key="1">
    <citation type="journal article" date="2021" name="PeerJ">
        <title>Extensive microbial diversity within the chicken gut microbiome revealed by metagenomics and culture.</title>
        <authorList>
            <person name="Gilroy R."/>
            <person name="Ravi A."/>
            <person name="Getino M."/>
            <person name="Pursley I."/>
            <person name="Horton D.L."/>
            <person name="Alikhan N.F."/>
            <person name="Baker D."/>
            <person name="Gharbi K."/>
            <person name="Hall N."/>
            <person name="Watson M."/>
            <person name="Adriaenssens E.M."/>
            <person name="Foster-Nyarko E."/>
            <person name="Jarju S."/>
            <person name="Secka A."/>
            <person name="Antonio M."/>
            <person name="Oren A."/>
            <person name="Chaudhuri R.R."/>
            <person name="La Ragione R."/>
            <person name="Hildebrand F."/>
            <person name="Pallen M.J."/>
        </authorList>
    </citation>
    <scope>NUCLEOTIDE SEQUENCE</scope>
    <source>
        <strain evidence="15">CHK192-9172</strain>
    </source>
</reference>
<comment type="caution">
    <text evidence="15">The sequence shown here is derived from an EMBL/GenBank/DDBJ whole genome shotgun (WGS) entry which is preliminary data.</text>
</comment>
<dbReference type="EC" id="5.6.2.4" evidence="9"/>
<dbReference type="Pfam" id="PF00580">
    <property type="entry name" value="UvrD-helicase"/>
    <property type="match status" value="1"/>
</dbReference>
<dbReference type="GO" id="GO:0016787">
    <property type="term" value="F:hydrolase activity"/>
    <property type="evidence" value="ECO:0007669"/>
    <property type="project" value="UniProtKB-UniRule"/>
</dbReference>
<protein>
    <recommendedName>
        <fullName evidence="9">DNA 3'-5' helicase</fullName>
        <ecNumber evidence="9">5.6.2.4</ecNumber>
    </recommendedName>
</protein>
<comment type="catalytic activity">
    <reaction evidence="10">
        <text>ATP + H2O = ADP + phosphate + H(+)</text>
        <dbReference type="Rhea" id="RHEA:13065"/>
        <dbReference type="ChEBI" id="CHEBI:15377"/>
        <dbReference type="ChEBI" id="CHEBI:15378"/>
        <dbReference type="ChEBI" id="CHEBI:30616"/>
        <dbReference type="ChEBI" id="CHEBI:43474"/>
        <dbReference type="ChEBI" id="CHEBI:456216"/>
        <dbReference type="EC" id="5.6.2.4"/>
    </reaction>
</comment>
<accession>A0A9D2D4R4</accession>
<dbReference type="CDD" id="cd18807">
    <property type="entry name" value="SF1_C_UvrD"/>
    <property type="match status" value="1"/>
</dbReference>
<keyword evidence="6" id="KW-0238">DNA-binding</keyword>
<dbReference type="GO" id="GO:0000725">
    <property type="term" value="P:recombinational repair"/>
    <property type="evidence" value="ECO:0007669"/>
    <property type="project" value="TreeGrafter"/>
</dbReference>
<evidence type="ECO:0000313" key="15">
    <source>
        <dbReference type="EMBL" id="HIZ08421.1"/>
    </source>
</evidence>
<dbReference type="SUPFAM" id="SSF52540">
    <property type="entry name" value="P-loop containing nucleoside triphosphate hydrolases"/>
    <property type="match status" value="1"/>
</dbReference>
<dbReference type="InterPro" id="IPR013986">
    <property type="entry name" value="DExx_box_DNA_helicase_dom_sf"/>
</dbReference>
<organism evidence="15 16">
    <name type="scientific">Candidatus Eubacterium avistercoris</name>
    <dbReference type="NCBI Taxonomy" id="2838567"/>
    <lineage>
        <taxon>Bacteria</taxon>
        <taxon>Bacillati</taxon>
        <taxon>Bacillota</taxon>
        <taxon>Clostridia</taxon>
        <taxon>Eubacteriales</taxon>
        <taxon>Eubacteriaceae</taxon>
        <taxon>Eubacterium</taxon>
    </lineage>
</organism>
<sequence>MYIADLHIHSRYSRATSKDCTPEYLDLWARRKGIQIVGTGDFTHPAWREELKEKLEPDREGLYVLKKEYRISHQAAPDSFVPRFVVSGEISSIYKKNGRVRKVHSLILLPGLEDAERISRKLETIGNIHSDGRPILGLDCHDLLEILLELCPSAVYVPAHIWTPHFSLFGAFSGFDSVTECFEDLSPWIRAVETGLSSDPPMNWRVSQLDGMQLISNSDAHSPSKLGREANLFDIELSWQGLRQAILEGRGLTGTIEFFPEEGKYHFDGHRKCGICLSPEETEKYKGICPVCGRKITIGVSHRVEQLADRPEGYVRADARKFESLVPLPEVIGASVGHSSASKSVQKEYMRLIQDLGPEFEILRRVPLEDIRKTAGTLISDGIGRLRRGQVERIPGFDGEYGTIRLFTENEIGDTDGQMSLFGLLGDGMSAAPDKEADRDKDFGQEGNEGAKAADSREGEKKEESPNQQGLNPAQEEAVKDLSPYLAVVAGPGTGKTSTLVTRILYMLDHRKIKMSEITAVTFTNRAADEMRERIRKHPGKKRSVKNLQIGTFHAICLKFLKEQGEKVILADEEELQNLAEEVSDAFGTGISGMELLRLVSLRKSLMEPVDALPEEAFRAYQGRLEQERLYDFDDLLLKTIEYMEHGQAAAPWKKRFTYLLIDEFQDINPLQYRLVRAWMKYTRELFVIGDPDQSIYGFRGSVSTCFEQLKQDLPSLKTIRLMENYRSTPEILNLALRVISKNPGEERRLHPNTGSGTPVRLVTGESEMQEAVFLAKEIGRMAGGVGMLEAHALSGSADSGRKIRSFDEIGVLYRTHHQARILEKCLKQEGIPYVVAGRDSFLMEDTVRGTIGFLRYLRNQEDVHAGSECLQYLWGLDENPVASGVLENARQEFAPIYASVKPEKLLEMWISRMGLEANGAMEKLKGMSLFYKTTDDFLDALELGVESDLRRCGKKKYTSDAVTLMTLHGSKGLEFPAVLIFGTEKGLIPFESATHKGDICEERRLFYVGLTRAREELILTASGEESEFLQEIQENILTREKLENKRKTEEFHQMSLFDI</sequence>
<evidence type="ECO:0000256" key="11">
    <source>
        <dbReference type="PROSITE-ProRule" id="PRU00560"/>
    </source>
</evidence>
<evidence type="ECO:0000256" key="10">
    <source>
        <dbReference type="ARBA" id="ARBA00048988"/>
    </source>
</evidence>
<keyword evidence="5 11" id="KW-0067">ATP-binding</keyword>
<feature type="binding site" evidence="11">
    <location>
        <begin position="490"/>
        <end position="497"/>
    </location>
    <ligand>
        <name>ATP</name>
        <dbReference type="ChEBI" id="CHEBI:30616"/>
    </ligand>
</feature>
<evidence type="ECO:0000256" key="5">
    <source>
        <dbReference type="ARBA" id="ARBA00022840"/>
    </source>
</evidence>
<dbReference type="Gene3D" id="1.10.10.160">
    <property type="match status" value="1"/>
</dbReference>
<keyword evidence="4 11" id="KW-0347">Helicase</keyword>
<dbReference type="EMBL" id="DXCH01000290">
    <property type="protein sequence ID" value="HIZ08421.1"/>
    <property type="molecule type" value="Genomic_DNA"/>
</dbReference>
<dbReference type="CDD" id="cd17932">
    <property type="entry name" value="DEXQc_UvrD"/>
    <property type="match status" value="1"/>
</dbReference>
<evidence type="ECO:0000259" key="14">
    <source>
        <dbReference type="PROSITE" id="PS51217"/>
    </source>
</evidence>
<dbReference type="PANTHER" id="PTHR11070">
    <property type="entry name" value="UVRD / RECB / PCRA DNA HELICASE FAMILY MEMBER"/>
    <property type="match status" value="1"/>
</dbReference>
<dbReference type="InterPro" id="IPR027417">
    <property type="entry name" value="P-loop_NTPase"/>
</dbReference>
<dbReference type="Gene3D" id="1.10.486.10">
    <property type="entry name" value="PCRA, domain 4"/>
    <property type="match status" value="2"/>
</dbReference>
<evidence type="ECO:0000256" key="3">
    <source>
        <dbReference type="ARBA" id="ARBA00022801"/>
    </source>
</evidence>
<dbReference type="PROSITE" id="PS51198">
    <property type="entry name" value="UVRD_HELICASE_ATP_BIND"/>
    <property type="match status" value="1"/>
</dbReference>
<comment type="catalytic activity">
    <reaction evidence="8">
        <text>Couples ATP hydrolysis with the unwinding of duplex DNA by translocating in the 3'-5' direction.</text>
        <dbReference type="EC" id="5.6.2.4"/>
    </reaction>
</comment>
<dbReference type="Proteomes" id="UP000824024">
    <property type="component" value="Unassembled WGS sequence"/>
</dbReference>
<evidence type="ECO:0000256" key="6">
    <source>
        <dbReference type="ARBA" id="ARBA00023125"/>
    </source>
</evidence>
<dbReference type="InterPro" id="IPR014016">
    <property type="entry name" value="UvrD-like_ATP-bd"/>
</dbReference>
<dbReference type="SUPFAM" id="SSF89550">
    <property type="entry name" value="PHP domain-like"/>
    <property type="match status" value="1"/>
</dbReference>
<evidence type="ECO:0000256" key="4">
    <source>
        <dbReference type="ARBA" id="ARBA00022806"/>
    </source>
</evidence>
<dbReference type="Gene3D" id="3.20.20.140">
    <property type="entry name" value="Metal-dependent hydrolases"/>
    <property type="match status" value="1"/>
</dbReference>
<evidence type="ECO:0000256" key="8">
    <source>
        <dbReference type="ARBA" id="ARBA00034617"/>
    </source>
</evidence>
<evidence type="ECO:0000256" key="1">
    <source>
        <dbReference type="ARBA" id="ARBA00009922"/>
    </source>
</evidence>
<dbReference type="InterPro" id="IPR016195">
    <property type="entry name" value="Pol/histidinol_Pase-like"/>
</dbReference>
<dbReference type="InterPro" id="IPR000212">
    <property type="entry name" value="DNA_helicase_UvrD/REP"/>
</dbReference>
<dbReference type="CDD" id="cd19067">
    <property type="entry name" value="PfuEndoQ-like"/>
    <property type="match status" value="1"/>
</dbReference>
<reference evidence="15" key="2">
    <citation type="submission" date="2021-04" db="EMBL/GenBank/DDBJ databases">
        <authorList>
            <person name="Gilroy R."/>
        </authorList>
    </citation>
    <scope>NUCLEOTIDE SEQUENCE</scope>
    <source>
        <strain evidence="15">CHK192-9172</strain>
    </source>
</reference>
<dbReference type="GO" id="GO:0003677">
    <property type="term" value="F:DNA binding"/>
    <property type="evidence" value="ECO:0007669"/>
    <property type="project" value="UniProtKB-KW"/>
</dbReference>
<keyword evidence="7" id="KW-0413">Isomerase</keyword>
<dbReference type="Gene3D" id="3.40.50.300">
    <property type="entry name" value="P-loop containing nucleotide triphosphate hydrolases"/>
    <property type="match status" value="3"/>
</dbReference>
<dbReference type="AlphaFoldDB" id="A0A9D2D4R4"/>
<evidence type="ECO:0000256" key="12">
    <source>
        <dbReference type="SAM" id="MobiDB-lite"/>
    </source>
</evidence>
<dbReference type="InterPro" id="IPR014017">
    <property type="entry name" value="DNA_helicase_UvrD-like_C"/>
</dbReference>
<evidence type="ECO:0000256" key="2">
    <source>
        <dbReference type="ARBA" id="ARBA00022741"/>
    </source>
</evidence>
<evidence type="ECO:0000259" key="13">
    <source>
        <dbReference type="PROSITE" id="PS51198"/>
    </source>
</evidence>
<dbReference type="PROSITE" id="PS51217">
    <property type="entry name" value="UVRD_HELICASE_CTER"/>
    <property type="match status" value="1"/>
</dbReference>